<comment type="caution">
    <text evidence="2">The sequence shown here is derived from an EMBL/GenBank/DDBJ whole genome shotgun (WGS) entry which is preliminary data.</text>
</comment>
<dbReference type="Gene3D" id="3.30.460.10">
    <property type="entry name" value="Beta Polymerase, domain 2"/>
    <property type="match status" value="1"/>
</dbReference>
<keyword evidence="3" id="KW-1185">Reference proteome</keyword>
<dbReference type="RefSeq" id="WP_095998296.1">
    <property type="nucleotide sequence ID" value="NZ_NSLI01000003.1"/>
</dbReference>
<dbReference type="OrthoDB" id="559450at2"/>
<dbReference type="EMBL" id="NSLI01000003">
    <property type="protein sequence ID" value="PAX08053.1"/>
    <property type="molecule type" value="Genomic_DNA"/>
</dbReference>
<reference evidence="3" key="1">
    <citation type="submission" date="2017-09" db="EMBL/GenBank/DDBJ databases">
        <authorList>
            <person name="Feng G."/>
            <person name="Zhu H."/>
        </authorList>
    </citation>
    <scope>NUCLEOTIDE SEQUENCE [LARGE SCALE GENOMIC DNA]</scope>
    <source>
        <strain evidence="3">1PNM-20</strain>
    </source>
</reference>
<dbReference type="PANTHER" id="PTHR33933:SF1">
    <property type="entry name" value="PROTEIN ADENYLYLTRANSFERASE MNTA-RELATED"/>
    <property type="match status" value="1"/>
</dbReference>
<evidence type="ECO:0000313" key="2">
    <source>
        <dbReference type="EMBL" id="PAX08053.1"/>
    </source>
</evidence>
<dbReference type="InterPro" id="IPR052548">
    <property type="entry name" value="Type_VII_TA_antitoxin"/>
</dbReference>
<dbReference type="AlphaFoldDB" id="A0A2A2SFS2"/>
<accession>A0A2A2SFS2</accession>
<dbReference type="CDD" id="cd05403">
    <property type="entry name" value="NT_KNTase_like"/>
    <property type="match status" value="1"/>
</dbReference>
<dbReference type="Pfam" id="PF01909">
    <property type="entry name" value="NTP_transf_2"/>
    <property type="match status" value="1"/>
</dbReference>
<sequence length="115" mass="12795">MPDGPDPEALRVAKLFVDRIRADYPIVRALLYGSRARGDARPDSDLDVALILSGPKGRAIDVGPEMTGKGFEVALENNVFISPLPIWEEDWREPERNSNPWLVLNVQREGVVVDS</sequence>
<evidence type="ECO:0000259" key="1">
    <source>
        <dbReference type="Pfam" id="PF01909"/>
    </source>
</evidence>
<dbReference type="Proteomes" id="UP000218151">
    <property type="component" value="Unassembled WGS sequence"/>
</dbReference>
<feature type="domain" description="Polymerase nucleotidyl transferase" evidence="1">
    <location>
        <begin position="16"/>
        <end position="79"/>
    </location>
</feature>
<evidence type="ECO:0000313" key="3">
    <source>
        <dbReference type="Proteomes" id="UP000218151"/>
    </source>
</evidence>
<proteinExistence type="predicted"/>
<dbReference type="InterPro" id="IPR043519">
    <property type="entry name" value="NT_sf"/>
</dbReference>
<dbReference type="InterPro" id="IPR002934">
    <property type="entry name" value="Polymerase_NTP_transf_dom"/>
</dbReference>
<dbReference type="SUPFAM" id="SSF81301">
    <property type="entry name" value="Nucleotidyltransferase"/>
    <property type="match status" value="1"/>
</dbReference>
<protein>
    <recommendedName>
        <fullName evidence="1">Polymerase nucleotidyl transferase domain-containing protein</fullName>
    </recommendedName>
</protein>
<dbReference type="GO" id="GO:0016779">
    <property type="term" value="F:nucleotidyltransferase activity"/>
    <property type="evidence" value="ECO:0007669"/>
    <property type="project" value="InterPro"/>
</dbReference>
<gene>
    <name evidence="2" type="ORF">CKY28_10690</name>
</gene>
<organism evidence="2 3">
    <name type="scientific">Sphingomonas lenta</name>
    <dbReference type="NCBI Taxonomy" id="1141887"/>
    <lineage>
        <taxon>Bacteria</taxon>
        <taxon>Pseudomonadati</taxon>
        <taxon>Pseudomonadota</taxon>
        <taxon>Alphaproteobacteria</taxon>
        <taxon>Sphingomonadales</taxon>
        <taxon>Sphingomonadaceae</taxon>
        <taxon>Sphingomonas</taxon>
    </lineage>
</organism>
<dbReference type="PANTHER" id="PTHR33933">
    <property type="entry name" value="NUCLEOTIDYLTRANSFERASE"/>
    <property type="match status" value="1"/>
</dbReference>
<name>A0A2A2SFS2_9SPHN</name>